<keyword evidence="3" id="KW-1185">Reference proteome</keyword>
<evidence type="ECO:0000313" key="2">
    <source>
        <dbReference type="EMBL" id="QKW52152.1"/>
    </source>
</evidence>
<dbReference type="AlphaFoldDB" id="A0A7H8NCN1"/>
<evidence type="ECO:0000256" key="1">
    <source>
        <dbReference type="SAM" id="MobiDB-lite"/>
    </source>
</evidence>
<proteinExistence type="predicted"/>
<protein>
    <submittedName>
        <fullName evidence="2">Uncharacterized protein</fullName>
    </submittedName>
</protein>
<organism evidence="2 3">
    <name type="scientific">Streptomyces buecherae</name>
    <dbReference type="NCBI Taxonomy" id="2763006"/>
    <lineage>
        <taxon>Bacteria</taxon>
        <taxon>Bacillati</taxon>
        <taxon>Actinomycetota</taxon>
        <taxon>Actinomycetes</taxon>
        <taxon>Kitasatosporales</taxon>
        <taxon>Streptomycetaceae</taxon>
        <taxon>Streptomyces</taxon>
    </lineage>
</organism>
<accession>A0A7H8NCN1</accession>
<feature type="region of interest" description="Disordered" evidence="1">
    <location>
        <begin position="56"/>
        <end position="94"/>
    </location>
</feature>
<dbReference type="Proteomes" id="UP000509303">
    <property type="component" value="Chromosome"/>
</dbReference>
<dbReference type="EMBL" id="CP054929">
    <property type="protein sequence ID" value="QKW52152.1"/>
    <property type="molecule type" value="Genomic_DNA"/>
</dbReference>
<evidence type="ECO:0000313" key="3">
    <source>
        <dbReference type="Proteomes" id="UP000509303"/>
    </source>
</evidence>
<sequence>MSVHDDLTAVQRSLDDLVRSVGRLEKQVGSDSLDVRRVRTDADHLRESVALLRAASPSETVRPERVPIPDTPYDRTLWADAEDEGLGSREGRAP</sequence>
<dbReference type="RefSeq" id="WP_176163858.1">
    <property type="nucleotide sequence ID" value="NZ_CP054929.1"/>
</dbReference>
<reference evidence="2 3" key="1">
    <citation type="submission" date="2020-06" db="EMBL/GenBank/DDBJ databases">
        <title>Genome mining for natural products.</title>
        <authorList>
            <person name="Zhang B."/>
            <person name="Shi J."/>
            <person name="Ge H."/>
        </authorList>
    </citation>
    <scope>NUCLEOTIDE SEQUENCE [LARGE SCALE GENOMIC DNA]</scope>
    <source>
        <strain evidence="2 3">NA00687</strain>
    </source>
</reference>
<name>A0A7H8NCN1_9ACTN</name>
<gene>
    <name evidence="2" type="ORF">HUT08_24385</name>
</gene>